<comment type="caution">
    <text evidence="3">The sequence shown here is derived from an EMBL/GenBank/DDBJ whole genome shotgun (WGS) entry which is preliminary data.</text>
</comment>
<dbReference type="Proteomes" id="UP000663873">
    <property type="component" value="Unassembled WGS sequence"/>
</dbReference>
<keyword evidence="5" id="KW-1185">Reference proteome</keyword>
<reference evidence="3" key="1">
    <citation type="submission" date="2021-02" db="EMBL/GenBank/DDBJ databases">
        <authorList>
            <person name="Nowell W R."/>
        </authorList>
    </citation>
    <scope>NUCLEOTIDE SEQUENCE</scope>
</reference>
<dbReference type="EMBL" id="CAJOBR010068549">
    <property type="protein sequence ID" value="CAF5092572.1"/>
    <property type="molecule type" value="Genomic_DNA"/>
</dbReference>
<evidence type="ECO:0000313" key="3">
    <source>
        <dbReference type="EMBL" id="CAF5127507.1"/>
    </source>
</evidence>
<evidence type="ECO:0000313" key="1">
    <source>
        <dbReference type="EMBL" id="CAF4935944.1"/>
    </source>
</evidence>
<evidence type="ECO:0000313" key="2">
    <source>
        <dbReference type="EMBL" id="CAF5092572.1"/>
    </source>
</evidence>
<feature type="non-terminal residue" evidence="3">
    <location>
        <position position="1"/>
    </location>
</feature>
<evidence type="ECO:0000313" key="4">
    <source>
        <dbReference type="Proteomes" id="UP000663848"/>
    </source>
</evidence>
<organism evidence="3 4">
    <name type="scientific">Rotaria socialis</name>
    <dbReference type="NCBI Taxonomy" id="392032"/>
    <lineage>
        <taxon>Eukaryota</taxon>
        <taxon>Metazoa</taxon>
        <taxon>Spiralia</taxon>
        <taxon>Gnathifera</taxon>
        <taxon>Rotifera</taxon>
        <taxon>Eurotatoria</taxon>
        <taxon>Bdelloidea</taxon>
        <taxon>Philodinida</taxon>
        <taxon>Philodinidae</taxon>
        <taxon>Rotaria</taxon>
    </lineage>
</organism>
<gene>
    <name evidence="2" type="ORF">QYT958_LOCUS44410</name>
    <name evidence="3" type="ORF">QYT958_LOCUS46510</name>
    <name evidence="1" type="ORF">UJA718_LOCUS47093</name>
</gene>
<dbReference type="EMBL" id="CAJOBR010082981">
    <property type="protein sequence ID" value="CAF5127507.1"/>
    <property type="molecule type" value="Genomic_DNA"/>
</dbReference>
<dbReference type="Proteomes" id="UP000663848">
    <property type="component" value="Unassembled WGS sequence"/>
</dbReference>
<dbReference type="EMBL" id="CAJOBP010087494">
    <property type="protein sequence ID" value="CAF4935944.1"/>
    <property type="molecule type" value="Genomic_DNA"/>
</dbReference>
<accession>A0A822FI23</accession>
<dbReference type="AlphaFoldDB" id="A0A822FI23"/>
<protein>
    <submittedName>
        <fullName evidence="3">Uncharacterized protein</fullName>
    </submittedName>
</protein>
<proteinExistence type="predicted"/>
<sequence length="48" mass="5582">MVPGRRRWAHTFPIGPNKIPWHFHHLRKMEGAIKCSMNVNINTCADLV</sequence>
<name>A0A822FI23_9BILA</name>
<evidence type="ECO:0000313" key="5">
    <source>
        <dbReference type="Proteomes" id="UP000663873"/>
    </source>
</evidence>